<comment type="caution">
    <text evidence="4">The sequence shown here is derived from an EMBL/GenBank/DDBJ whole genome shotgun (WGS) entry which is preliminary data.</text>
</comment>
<dbReference type="InterPro" id="IPR052254">
    <property type="entry name" value="CUL4-DDB1_E3_ligase_receptor"/>
</dbReference>
<evidence type="ECO:0000313" key="5">
    <source>
        <dbReference type="Proteomes" id="UP001321749"/>
    </source>
</evidence>
<proteinExistence type="predicted"/>
<gene>
    <name evidence="4" type="ORF">QBC42DRAFT_70765</name>
</gene>
<dbReference type="PANTHER" id="PTHR44472:SF1">
    <property type="entry name" value="DDB1 AND CUL4 ASSOCIATED FACTOR 4"/>
    <property type="match status" value="1"/>
</dbReference>
<dbReference type="PANTHER" id="PTHR44472">
    <property type="entry name" value="DDB1- AND CUL4-ASSOCIATED FACTOR 4-RELATED"/>
    <property type="match status" value="1"/>
</dbReference>
<evidence type="ECO:0000256" key="1">
    <source>
        <dbReference type="ARBA" id="ARBA00022574"/>
    </source>
</evidence>
<keyword evidence="5" id="KW-1185">Reference proteome</keyword>
<feature type="compositionally biased region" description="Basic and acidic residues" evidence="3">
    <location>
        <begin position="35"/>
        <end position="54"/>
    </location>
</feature>
<dbReference type="EMBL" id="MU865281">
    <property type="protein sequence ID" value="KAK4456331.1"/>
    <property type="molecule type" value="Genomic_DNA"/>
</dbReference>
<evidence type="ECO:0000313" key="4">
    <source>
        <dbReference type="EMBL" id="KAK4456331.1"/>
    </source>
</evidence>
<dbReference type="AlphaFoldDB" id="A0AAV9H8V1"/>
<sequence>MNREIPGFYYDSVKRKYFRIEENKTAPAGAGWSKENVKRRLAEKKEGEEKERREARKRQGIKRAEALSDGILRREVNPEGTKCEDGPVKLWASGLRERGKKTLWYLAEEDQGMVSTMWVGADEESGSGIVVAGLGNTYCPTYAEIVRDEDDR</sequence>
<reference evidence="4" key="1">
    <citation type="journal article" date="2023" name="Mol. Phylogenet. Evol.">
        <title>Genome-scale phylogeny and comparative genomics of the fungal order Sordariales.</title>
        <authorList>
            <person name="Hensen N."/>
            <person name="Bonometti L."/>
            <person name="Westerberg I."/>
            <person name="Brannstrom I.O."/>
            <person name="Guillou S."/>
            <person name="Cros-Aarteil S."/>
            <person name="Calhoun S."/>
            <person name="Haridas S."/>
            <person name="Kuo A."/>
            <person name="Mondo S."/>
            <person name="Pangilinan J."/>
            <person name="Riley R."/>
            <person name="LaButti K."/>
            <person name="Andreopoulos B."/>
            <person name="Lipzen A."/>
            <person name="Chen C."/>
            <person name="Yan M."/>
            <person name="Daum C."/>
            <person name="Ng V."/>
            <person name="Clum A."/>
            <person name="Steindorff A."/>
            <person name="Ohm R.A."/>
            <person name="Martin F."/>
            <person name="Silar P."/>
            <person name="Natvig D.O."/>
            <person name="Lalanne C."/>
            <person name="Gautier V."/>
            <person name="Ament-Velasquez S.L."/>
            <person name="Kruys A."/>
            <person name="Hutchinson M.I."/>
            <person name="Powell A.J."/>
            <person name="Barry K."/>
            <person name="Miller A.N."/>
            <person name="Grigoriev I.V."/>
            <person name="Debuchy R."/>
            <person name="Gladieux P."/>
            <person name="Hiltunen Thoren M."/>
            <person name="Johannesson H."/>
        </authorList>
    </citation>
    <scope>NUCLEOTIDE SEQUENCE</scope>
    <source>
        <strain evidence="4">PSN324</strain>
    </source>
</reference>
<keyword evidence="1" id="KW-0853">WD repeat</keyword>
<name>A0AAV9H8V1_9PEZI</name>
<evidence type="ECO:0000256" key="3">
    <source>
        <dbReference type="SAM" id="MobiDB-lite"/>
    </source>
</evidence>
<evidence type="ECO:0000256" key="2">
    <source>
        <dbReference type="ARBA" id="ARBA00022737"/>
    </source>
</evidence>
<dbReference type="GO" id="GO:0080008">
    <property type="term" value="C:Cul4-RING E3 ubiquitin ligase complex"/>
    <property type="evidence" value="ECO:0007669"/>
    <property type="project" value="TreeGrafter"/>
</dbReference>
<dbReference type="Proteomes" id="UP001321749">
    <property type="component" value="Unassembled WGS sequence"/>
</dbReference>
<accession>A0AAV9H8V1</accession>
<organism evidence="4 5">
    <name type="scientific">Cladorrhinum samala</name>
    <dbReference type="NCBI Taxonomy" id="585594"/>
    <lineage>
        <taxon>Eukaryota</taxon>
        <taxon>Fungi</taxon>
        <taxon>Dikarya</taxon>
        <taxon>Ascomycota</taxon>
        <taxon>Pezizomycotina</taxon>
        <taxon>Sordariomycetes</taxon>
        <taxon>Sordariomycetidae</taxon>
        <taxon>Sordariales</taxon>
        <taxon>Podosporaceae</taxon>
        <taxon>Cladorrhinum</taxon>
    </lineage>
</organism>
<keyword evidence="2" id="KW-0677">Repeat</keyword>
<feature type="region of interest" description="Disordered" evidence="3">
    <location>
        <begin position="27"/>
        <end position="60"/>
    </location>
</feature>
<reference evidence="4" key="2">
    <citation type="submission" date="2023-06" db="EMBL/GenBank/DDBJ databases">
        <authorList>
            <consortium name="Lawrence Berkeley National Laboratory"/>
            <person name="Mondo S.J."/>
            <person name="Hensen N."/>
            <person name="Bonometti L."/>
            <person name="Westerberg I."/>
            <person name="Brannstrom I.O."/>
            <person name="Guillou S."/>
            <person name="Cros-Aarteil S."/>
            <person name="Calhoun S."/>
            <person name="Haridas S."/>
            <person name="Kuo A."/>
            <person name="Pangilinan J."/>
            <person name="Riley R."/>
            <person name="Labutti K."/>
            <person name="Andreopoulos B."/>
            <person name="Lipzen A."/>
            <person name="Chen C."/>
            <person name="Yanf M."/>
            <person name="Daum C."/>
            <person name="Ng V."/>
            <person name="Clum A."/>
            <person name="Steindorff A."/>
            <person name="Ohm R."/>
            <person name="Martin F."/>
            <person name="Silar P."/>
            <person name="Natvig D."/>
            <person name="Lalanne C."/>
            <person name="Gautier V."/>
            <person name="Ament-Velasquez S.L."/>
            <person name="Kruys A."/>
            <person name="Hutchinson M.I."/>
            <person name="Powell A.J."/>
            <person name="Barry K."/>
            <person name="Miller A.N."/>
            <person name="Grigoriev I.V."/>
            <person name="Debuchy R."/>
            <person name="Gladieux P."/>
            <person name="Thoren M.H."/>
            <person name="Johannesson H."/>
        </authorList>
    </citation>
    <scope>NUCLEOTIDE SEQUENCE</scope>
    <source>
        <strain evidence="4">PSN324</strain>
    </source>
</reference>
<protein>
    <submittedName>
        <fullName evidence="4">Uncharacterized protein</fullName>
    </submittedName>
</protein>